<evidence type="ECO:0000256" key="1">
    <source>
        <dbReference type="ARBA" id="ARBA00009801"/>
    </source>
</evidence>
<feature type="region of interest" description="Disordered" evidence="8">
    <location>
        <begin position="25"/>
        <end position="46"/>
    </location>
</feature>
<dbReference type="GO" id="GO:0005732">
    <property type="term" value="C:sno(s)RNA-containing ribonucleoprotein complex"/>
    <property type="evidence" value="ECO:0007669"/>
    <property type="project" value="InterPro"/>
</dbReference>
<keyword evidence="10" id="KW-1185">Reference proteome</keyword>
<organism evidence="9 10">
    <name type="scientific">Pseudovirgaria hyperparasitica</name>
    <dbReference type="NCBI Taxonomy" id="470096"/>
    <lineage>
        <taxon>Eukaryota</taxon>
        <taxon>Fungi</taxon>
        <taxon>Dikarya</taxon>
        <taxon>Ascomycota</taxon>
        <taxon>Pezizomycotina</taxon>
        <taxon>Dothideomycetes</taxon>
        <taxon>Dothideomycetes incertae sedis</taxon>
        <taxon>Acrospermales</taxon>
        <taxon>Acrospermaceae</taxon>
        <taxon>Pseudovirgaria</taxon>
    </lineage>
</organism>
<comment type="function">
    <text evidence="7">Required for ribosome biogenesis. Part of a complex which catalyzes pseudouridylation of rRNA. This involves the isomerization of uridine such that the ribose is subsequently attached to C5, instead of the normal N1. Pseudouridine ("psi") residues may serve to stabilize the conformation of rRNAs.</text>
</comment>
<reference evidence="9" key="1">
    <citation type="journal article" date="2020" name="Stud. Mycol.">
        <title>101 Dothideomycetes genomes: a test case for predicting lifestyles and emergence of pathogens.</title>
        <authorList>
            <person name="Haridas S."/>
            <person name="Albert R."/>
            <person name="Binder M."/>
            <person name="Bloem J."/>
            <person name="Labutti K."/>
            <person name="Salamov A."/>
            <person name="Andreopoulos B."/>
            <person name="Baker S."/>
            <person name="Barry K."/>
            <person name="Bills G."/>
            <person name="Bluhm B."/>
            <person name="Cannon C."/>
            <person name="Castanera R."/>
            <person name="Culley D."/>
            <person name="Daum C."/>
            <person name="Ezra D."/>
            <person name="Gonzalez J."/>
            <person name="Henrissat B."/>
            <person name="Kuo A."/>
            <person name="Liang C."/>
            <person name="Lipzen A."/>
            <person name="Lutzoni F."/>
            <person name="Magnuson J."/>
            <person name="Mondo S."/>
            <person name="Nolan M."/>
            <person name="Ohm R."/>
            <person name="Pangilinan J."/>
            <person name="Park H.-J."/>
            <person name="Ramirez L."/>
            <person name="Alfaro M."/>
            <person name="Sun H."/>
            <person name="Tritt A."/>
            <person name="Yoshinaga Y."/>
            <person name="Zwiers L.-H."/>
            <person name="Turgeon B."/>
            <person name="Goodwin S."/>
            <person name="Spatafora J."/>
            <person name="Crous P."/>
            <person name="Grigoriev I."/>
        </authorList>
    </citation>
    <scope>NUCLEOTIDE SEQUENCE</scope>
    <source>
        <strain evidence="9">CBS 121739</strain>
    </source>
</reference>
<dbReference type="GeneID" id="54482596"/>
<dbReference type="SUPFAM" id="SSF50447">
    <property type="entry name" value="Translation proteins"/>
    <property type="match status" value="1"/>
</dbReference>
<dbReference type="GO" id="GO:0005730">
    <property type="term" value="C:nucleolus"/>
    <property type="evidence" value="ECO:0007669"/>
    <property type="project" value="UniProtKB-SubCell"/>
</dbReference>
<dbReference type="GO" id="GO:0000493">
    <property type="term" value="P:box H/ACA snoRNP assembly"/>
    <property type="evidence" value="ECO:0007669"/>
    <property type="project" value="InterPro"/>
</dbReference>
<feature type="non-terminal residue" evidence="9">
    <location>
        <position position="1"/>
    </location>
</feature>
<name>A0A6A6WG37_9PEZI</name>
<dbReference type="RefSeq" id="XP_033602552.1">
    <property type="nucleotide sequence ID" value="XM_033741542.1"/>
</dbReference>
<comment type="similarity">
    <text evidence="1">Belongs to the NAF1 family.</text>
</comment>
<dbReference type="Gene3D" id="2.40.10.230">
    <property type="entry name" value="Probable tRNA pseudouridine synthase domain"/>
    <property type="match status" value="1"/>
</dbReference>
<dbReference type="InterPro" id="IPR038664">
    <property type="entry name" value="Gar1/Naf1_Cbf5-bd_sf"/>
</dbReference>
<evidence type="ECO:0000256" key="4">
    <source>
        <dbReference type="ARBA" id="ARBA00022553"/>
    </source>
</evidence>
<dbReference type="GO" id="GO:0001522">
    <property type="term" value="P:pseudouridine synthesis"/>
    <property type="evidence" value="ECO:0007669"/>
    <property type="project" value="InterPro"/>
</dbReference>
<feature type="non-terminal residue" evidence="9">
    <location>
        <position position="174"/>
    </location>
</feature>
<keyword evidence="3 7" id="KW-0698">rRNA processing</keyword>
<accession>A0A6A6WG37</accession>
<evidence type="ECO:0000313" key="9">
    <source>
        <dbReference type="EMBL" id="KAF2760101.1"/>
    </source>
</evidence>
<dbReference type="InterPro" id="IPR009000">
    <property type="entry name" value="Transl_B-barrel_sf"/>
</dbReference>
<evidence type="ECO:0000256" key="6">
    <source>
        <dbReference type="ARBA" id="ARBA00023242"/>
    </source>
</evidence>
<dbReference type="PANTHER" id="PTHR31633">
    <property type="entry name" value="H/ACA RIBONUCLEOPROTEIN COMPLEX NON-CORE SUBUNIT NAF1"/>
    <property type="match status" value="1"/>
</dbReference>
<evidence type="ECO:0000313" key="10">
    <source>
        <dbReference type="Proteomes" id="UP000799437"/>
    </source>
</evidence>
<dbReference type="Pfam" id="PF04410">
    <property type="entry name" value="Gar1"/>
    <property type="match status" value="1"/>
</dbReference>
<dbReference type="InterPro" id="IPR040309">
    <property type="entry name" value="Naf1"/>
</dbReference>
<evidence type="ECO:0000256" key="5">
    <source>
        <dbReference type="ARBA" id="ARBA00022884"/>
    </source>
</evidence>
<keyword evidence="7" id="KW-0687">Ribonucleoprotein</keyword>
<evidence type="ECO:0000256" key="7">
    <source>
        <dbReference type="RuleBase" id="RU364004"/>
    </source>
</evidence>
<sequence length="174" mass="18800">SDDSDDSEDYPLLSPAEQARILMREEPEDGDAKQTAIAPKTANEIPDEQFTKPDVTITQDMQITELGKVRHVVGNLILVAGFTSGEYQVLESGSILCSQDRTLIGAVNEPIGPVQGPLYSVGFPTAADIVDAGIKEGTIVYYVNQLSTYVFTEPLKAVKGTDASNVHDEEVLED</sequence>
<dbReference type="FunFam" id="2.40.10.230:FF:000002">
    <property type="entry name" value="H/ACA ribonucleoprotein complex non-core subunit NAF1"/>
    <property type="match status" value="1"/>
</dbReference>
<gene>
    <name evidence="9" type="ORF">EJ05DRAFT_429984</name>
</gene>
<evidence type="ECO:0000256" key="2">
    <source>
        <dbReference type="ARBA" id="ARBA00022517"/>
    </source>
</evidence>
<keyword evidence="6 7" id="KW-0539">Nucleus</keyword>
<keyword evidence="5 7" id="KW-0694">RNA-binding</keyword>
<comment type="subunit">
    <text evidence="7">Component of the small nucleolar ribonucleoprotein particles containing H/ACA-type snoRNAs (H/ACA snoRNPs).</text>
</comment>
<dbReference type="Proteomes" id="UP000799437">
    <property type="component" value="Unassembled WGS sequence"/>
</dbReference>
<dbReference type="InterPro" id="IPR007504">
    <property type="entry name" value="H/ACA_rnp_Gar1/Naf1"/>
</dbReference>
<dbReference type="EMBL" id="ML996568">
    <property type="protein sequence ID" value="KAF2760101.1"/>
    <property type="molecule type" value="Genomic_DNA"/>
</dbReference>
<dbReference type="GO" id="GO:0003723">
    <property type="term" value="F:RNA binding"/>
    <property type="evidence" value="ECO:0007669"/>
    <property type="project" value="UniProtKB-KW"/>
</dbReference>
<dbReference type="AlphaFoldDB" id="A0A6A6WG37"/>
<keyword evidence="4" id="KW-0597">Phosphoprotein</keyword>
<comment type="similarity">
    <text evidence="7">Belongs to the GAR1 family.</text>
</comment>
<protein>
    <recommendedName>
        <fullName evidence="7">H/ACA ribonucleoprotein complex subunit</fullName>
    </recommendedName>
</protein>
<dbReference type="GO" id="GO:0006364">
    <property type="term" value="P:rRNA processing"/>
    <property type="evidence" value="ECO:0007669"/>
    <property type="project" value="UniProtKB-KW"/>
</dbReference>
<evidence type="ECO:0000256" key="8">
    <source>
        <dbReference type="SAM" id="MobiDB-lite"/>
    </source>
</evidence>
<dbReference type="OrthoDB" id="21550at2759"/>
<evidence type="ECO:0000256" key="3">
    <source>
        <dbReference type="ARBA" id="ARBA00022552"/>
    </source>
</evidence>
<dbReference type="PANTHER" id="PTHR31633:SF1">
    <property type="entry name" value="H_ACA RIBONUCLEOPROTEIN COMPLEX NON-CORE SUBUNIT NAF1"/>
    <property type="match status" value="1"/>
</dbReference>
<proteinExistence type="inferred from homology"/>
<keyword evidence="2 7" id="KW-0690">Ribosome biogenesis</keyword>
<comment type="subcellular location">
    <subcellularLocation>
        <location evidence="7">Nucleus</location>
        <location evidence="7">Nucleolus</location>
    </subcellularLocation>
</comment>